<accession>A0A319D130</accession>
<reference evidence="2 3" key="1">
    <citation type="submission" date="2018-02" db="EMBL/GenBank/DDBJ databases">
        <title>The genomes of Aspergillus section Nigri reveals drivers in fungal speciation.</title>
        <authorList>
            <consortium name="DOE Joint Genome Institute"/>
            <person name="Vesth T.C."/>
            <person name="Nybo J."/>
            <person name="Theobald S."/>
            <person name="Brandl J."/>
            <person name="Frisvad J.C."/>
            <person name="Nielsen K.F."/>
            <person name="Lyhne E.K."/>
            <person name="Kogle M.E."/>
            <person name="Kuo A."/>
            <person name="Riley R."/>
            <person name="Clum A."/>
            <person name="Nolan M."/>
            <person name="Lipzen A."/>
            <person name="Salamov A."/>
            <person name="Henrissat B."/>
            <person name="Wiebenga A."/>
            <person name="De vries R.P."/>
            <person name="Grigoriev I.V."/>
            <person name="Mortensen U.H."/>
            <person name="Andersen M.R."/>
            <person name="Baker S.E."/>
        </authorList>
    </citation>
    <scope>NUCLEOTIDE SEQUENCE [LARGE SCALE GENOMIC DNA]</scope>
    <source>
        <strain evidence="2 3">CBS 707.79</strain>
    </source>
</reference>
<dbReference type="EMBL" id="KZ825972">
    <property type="protein sequence ID" value="PYH90691.1"/>
    <property type="molecule type" value="Genomic_DNA"/>
</dbReference>
<keyword evidence="3" id="KW-1185">Reference proteome</keyword>
<feature type="chain" id="PRO_5016394489" evidence="1">
    <location>
        <begin position="18"/>
        <end position="83"/>
    </location>
</feature>
<keyword evidence="1" id="KW-0732">Signal</keyword>
<evidence type="ECO:0000313" key="3">
    <source>
        <dbReference type="Proteomes" id="UP000247810"/>
    </source>
</evidence>
<organism evidence="2 3">
    <name type="scientific">Aspergillus ellipticus CBS 707.79</name>
    <dbReference type="NCBI Taxonomy" id="1448320"/>
    <lineage>
        <taxon>Eukaryota</taxon>
        <taxon>Fungi</taxon>
        <taxon>Dikarya</taxon>
        <taxon>Ascomycota</taxon>
        <taxon>Pezizomycotina</taxon>
        <taxon>Eurotiomycetes</taxon>
        <taxon>Eurotiomycetidae</taxon>
        <taxon>Eurotiales</taxon>
        <taxon>Aspergillaceae</taxon>
        <taxon>Aspergillus</taxon>
        <taxon>Aspergillus subgen. Circumdati</taxon>
    </lineage>
</organism>
<feature type="signal peptide" evidence="1">
    <location>
        <begin position="1"/>
        <end position="17"/>
    </location>
</feature>
<protein>
    <submittedName>
        <fullName evidence="2">Uncharacterized protein</fullName>
    </submittedName>
</protein>
<dbReference type="Proteomes" id="UP000247810">
    <property type="component" value="Unassembled WGS sequence"/>
</dbReference>
<gene>
    <name evidence="2" type="ORF">BO71DRAFT_68339</name>
</gene>
<evidence type="ECO:0000313" key="2">
    <source>
        <dbReference type="EMBL" id="PYH90691.1"/>
    </source>
</evidence>
<evidence type="ECO:0000256" key="1">
    <source>
        <dbReference type="SAM" id="SignalP"/>
    </source>
</evidence>
<dbReference type="AlphaFoldDB" id="A0A319D130"/>
<name>A0A319D130_9EURO</name>
<sequence length="83" mass="9549">MKLSLLTCITLLGLAMAAPAEQDTTNTGVTQSNDDTFTISYCGERCEHDRHCRRGGDRCHDCYKRHEGDRWGYCRRRYDDETA</sequence>
<proteinExistence type="predicted"/>
<dbReference type="VEuPathDB" id="FungiDB:BO71DRAFT_68339"/>